<dbReference type="SUPFAM" id="SSF52540">
    <property type="entry name" value="P-loop containing nucleoside triphosphate hydrolases"/>
    <property type="match status" value="1"/>
</dbReference>
<dbReference type="InterPro" id="IPR027417">
    <property type="entry name" value="P-loop_NTPase"/>
</dbReference>
<name>A0A067QES8_9AGAM</name>
<dbReference type="HOGENOM" id="CLU_015256_4_0_1"/>
<sequence>MSTFFSIQSLSTHPSEPNPCSPADDQPSWALSDDSSHGSSANSGEESILSVIDGDEQELVLLDKSCLELTGEEESLHGLRTAPLMTRAAFCKVQARTENTQYGVLGVVTAIQPKTDFKLSDNNRLYLNINTPFSAIVCGVQGSGKSHTVSVMLENMLIPDYRAIGVLQNPLCGLVLHFGEGGPTSKPCEAAFVGMSDLPLLTPRIKVYVSRSSLKTMRDVYSSFGERVVVEPLLLGEGELDAQSFLSMMAVSSSEAAPLYVQTILSILRDLGESFTYRRFKVELDSRTFNPMQMSGLKQRMALLESFMDKDHARQPQAASRFSSGQLTIIDLSDPFVDPAAACGLFEIMLRLFVRADVGTGKVLVVDEAHKYISAQKGSSGLVKSLLSLTRQQRHLGMRVIVSTQEPTVVHPIVLDLCNVAILHRFSSPTWWTHLEKHVSADFSDTDAFDKVVKLKTGEAIVLAPSGLGVVRDGADDGTVNGNTGLREFGRRYLLMKTRRRVTADGGASVMAMQD</sequence>
<dbReference type="PANTHER" id="PTHR42957">
    <property type="entry name" value="HELICASE MJ1565-RELATED"/>
    <property type="match status" value="1"/>
</dbReference>
<dbReference type="OrthoDB" id="2316594at2759"/>
<evidence type="ECO:0008006" key="4">
    <source>
        <dbReference type="Google" id="ProtNLM"/>
    </source>
</evidence>
<organism evidence="2 3">
    <name type="scientific">Jaapia argillacea MUCL 33604</name>
    <dbReference type="NCBI Taxonomy" id="933084"/>
    <lineage>
        <taxon>Eukaryota</taxon>
        <taxon>Fungi</taxon>
        <taxon>Dikarya</taxon>
        <taxon>Basidiomycota</taxon>
        <taxon>Agaricomycotina</taxon>
        <taxon>Agaricomycetes</taxon>
        <taxon>Agaricomycetidae</taxon>
        <taxon>Jaapiales</taxon>
        <taxon>Jaapiaceae</taxon>
        <taxon>Jaapia</taxon>
    </lineage>
</organism>
<gene>
    <name evidence="2" type="ORF">JAAARDRAFT_187994</name>
</gene>
<evidence type="ECO:0000256" key="1">
    <source>
        <dbReference type="SAM" id="MobiDB-lite"/>
    </source>
</evidence>
<evidence type="ECO:0000313" key="3">
    <source>
        <dbReference type="Proteomes" id="UP000027265"/>
    </source>
</evidence>
<feature type="compositionally biased region" description="Low complexity" evidence="1">
    <location>
        <begin position="28"/>
        <end position="47"/>
    </location>
</feature>
<dbReference type="InParanoid" id="A0A067QES8"/>
<evidence type="ECO:0000313" key="2">
    <source>
        <dbReference type="EMBL" id="KDQ64690.1"/>
    </source>
</evidence>
<dbReference type="AlphaFoldDB" id="A0A067QES8"/>
<dbReference type="InterPro" id="IPR008571">
    <property type="entry name" value="HerA-like"/>
</dbReference>
<feature type="region of interest" description="Disordered" evidence="1">
    <location>
        <begin position="1"/>
        <end position="47"/>
    </location>
</feature>
<reference evidence="3" key="1">
    <citation type="journal article" date="2014" name="Proc. Natl. Acad. Sci. U.S.A.">
        <title>Extensive sampling of basidiomycete genomes demonstrates inadequacy of the white-rot/brown-rot paradigm for wood decay fungi.</title>
        <authorList>
            <person name="Riley R."/>
            <person name="Salamov A.A."/>
            <person name="Brown D.W."/>
            <person name="Nagy L.G."/>
            <person name="Floudas D."/>
            <person name="Held B.W."/>
            <person name="Levasseur A."/>
            <person name="Lombard V."/>
            <person name="Morin E."/>
            <person name="Otillar R."/>
            <person name="Lindquist E.A."/>
            <person name="Sun H."/>
            <person name="LaButti K.M."/>
            <person name="Schmutz J."/>
            <person name="Jabbour D."/>
            <person name="Luo H."/>
            <person name="Baker S.E."/>
            <person name="Pisabarro A.G."/>
            <person name="Walton J.D."/>
            <person name="Blanchette R.A."/>
            <person name="Henrissat B."/>
            <person name="Martin F."/>
            <person name="Cullen D."/>
            <person name="Hibbett D.S."/>
            <person name="Grigoriev I.V."/>
        </authorList>
    </citation>
    <scope>NUCLEOTIDE SEQUENCE [LARGE SCALE GENOMIC DNA]</scope>
    <source>
        <strain evidence="3">MUCL 33604</strain>
    </source>
</reference>
<dbReference type="Proteomes" id="UP000027265">
    <property type="component" value="Unassembled WGS sequence"/>
</dbReference>
<feature type="compositionally biased region" description="Polar residues" evidence="1">
    <location>
        <begin position="1"/>
        <end position="15"/>
    </location>
</feature>
<proteinExistence type="predicted"/>
<dbReference type="Gene3D" id="3.40.50.300">
    <property type="entry name" value="P-loop containing nucleotide triphosphate hydrolases"/>
    <property type="match status" value="1"/>
</dbReference>
<protein>
    <recommendedName>
        <fullName evidence="4">Zona occludens toxin N-terminal domain-containing protein</fullName>
    </recommendedName>
</protein>
<keyword evidence="3" id="KW-1185">Reference proteome</keyword>
<dbReference type="EMBL" id="KL197709">
    <property type="protein sequence ID" value="KDQ64690.1"/>
    <property type="molecule type" value="Genomic_DNA"/>
</dbReference>
<dbReference type="STRING" id="933084.A0A067QES8"/>
<accession>A0A067QES8</accession>
<dbReference type="PANTHER" id="PTHR42957:SF1">
    <property type="entry name" value="HELICASE MJ1565-RELATED"/>
    <property type="match status" value="1"/>
</dbReference>